<dbReference type="EMBL" id="CM056741">
    <property type="protein sequence ID" value="KAJ8688456.1"/>
    <property type="molecule type" value="Genomic_DNA"/>
</dbReference>
<accession>A0ACC2PZW3</accession>
<evidence type="ECO:0000313" key="1">
    <source>
        <dbReference type="EMBL" id="KAJ8688456.1"/>
    </source>
</evidence>
<organism evidence="1 2">
    <name type="scientific">Eretmocerus hayati</name>
    <dbReference type="NCBI Taxonomy" id="131215"/>
    <lineage>
        <taxon>Eukaryota</taxon>
        <taxon>Metazoa</taxon>
        <taxon>Ecdysozoa</taxon>
        <taxon>Arthropoda</taxon>
        <taxon>Hexapoda</taxon>
        <taxon>Insecta</taxon>
        <taxon>Pterygota</taxon>
        <taxon>Neoptera</taxon>
        <taxon>Endopterygota</taxon>
        <taxon>Hymenoptera</taxon>
        <taxon>Apocrita</taxon>
        <taxon>Proctotrupomorpha</taxon>
        <taxon>Chalcidoidea</taxon>
        <taxon>Aphelinidae</taxon>
        <taxon>Aphelininae</taxon>
        <taxon>Eretmocerus</taxon>
    </lineage>
</organism>
<gene>
    <name evidence="1" type="ORF">QAD02_024251</name>
</gene>
<dbReference type="Proteomes" id="UP001239111">
    <property type="component" value="Chromosome 1"/>
</dbReference>
<reference evidence="1" key="1">
    <citation type="submission" date="2023-04" db="EMBL/GenBank/DDBJ databases">
        <title>A chromosome-level genome assembly of the parasitoid wasp Eretmocerus hayati.</title>
        <authorList>
            <person name="Zhong Y."/>
            <person name="Liu S."/>
            <person name="Liu Y."/>
        </authorList>
    </citation>
    <scope>NUCLEOTIDE SEQUENCE</scope>
    <source>
        <strain evidence="1">ZJU_SS_LIU_2023</strain>
    </source>
</reference>
<evidence type="ECO:0000313" key="2">
    <source>
        <dbReference type="Proteomes" id="UP001239111"/>
    </source>
</evidence>
<name>A0ACC2PZW3_9HYME</name>
<sequence>MASQNGSLASKENTNSSNTKISHVQASYANAASAQPRPGKDQALIIEAIQGYTNDDYIDGLEKLLDPREIEYISKITGNRICVFLSNKNLAAPLTTKKVQVVDHSLDIKSLIEQNKKVIISNVNPVLPNQVIINALKNHGVNPVSSITELRASLKPNRAHIRSFRRQAYVTSEEEQLVPKSLQVQYDNMNYWIYFTTESTGCYICQQSGHIARICSSTIQQTESNFPALVPNGSEPQLSAPTNSTTITPAKDQEIAGKHDLALPLKRPLQSTSSSEATPSPTEDRSVGMMPPPSEQSTFDLTSKQNKPLHKKKKGEDDDMHQMDLALEKEAESAPSTPFNVAKFHDKFLQELHELGLHEPYDVDQIVLEPNIEACKSMIKFLRKCELKV</sequence>
<proteinExistence type="predicted"/>
<comment type="caution">
    <text evidence="1">The sequence shown here is derived from an EMBL/GenBank/DDBJ whole genome shotgun (WGS) entry which is preliminary data.</text>
</comment>
<protein>
    <submittedName>
        <fullName evidence="1">Uncharacterized protein</fullName>
    </submittedName>
</protein>
<keyword evidence="2" id="KW-1185">Reference proteome</keyword>